<proteinExistence type="predicted"/>
<keyword evidence="3" id="KW-1185">Reference proteome</keyword>
<evidence type="ECO:0000313" key="3">
    <source>
        <dbReference type="Proteomes" id="UP001305702"/>
    </source>
</evidence>
<gene>
    <name evidence="2" type="ORF">MJA45_19095</name>
</gene>
<keyword evidence="1" id="KW-1133">Transmembrane helix</keyword>
<protein>
    <submittedName>
        <fullName evidence="2">Uncharacterized protein</fullName>
    </submittedName>
</protein>
<sequence>MKRKATPVSRRAKNEVNKKAIVWAGSILAAIVILMAVLLIINR</sequence>
<feature type="transmembrane region" description="Helical" evidence="1">
    <location>
        <begin position="20"/>
        <end position="41"/>
    </location>
</feature>
<dbReference type="AlphaFoldDB" id="A0AA96LAP3"/>
<organism evidence="2 3">
    <name type="scientific">Paenibacillus aurantius</name>
    <dbReference type="NCBI Taxonomy" id="2918900"/>
    <lineage>
        <taxon>Bacteria</taxon>
        <taxon>Bacillati</taxon>
        <taxon>Bacillota</taxon>
        <taxon>Bacilli</taxon>
        <taxon>Bacillales</taxon>
        <taxon>Paenibacillaceae</taxon>
        <taxon>Paenibacillus</taxon>
    </lineage>
</organism>
<dbReference type="RefSeq" id="WP_315603494.1">
    <property type="nucleotide sequence ID" value="NZ_CP130318.1"/>
</dbReference>
<keyword evidence="1" id="KW-0812">Transmembrane</keyword>
<evidence type="ECO:0000256" key="1">
    <source>
        <dbReference type="SAM" id="Phobius"/>
    </source>
</evidence>
<dbReference type="Proteomes" id="UP001305702">
    <property type="component" value="Chromosome"/>
</dbReference>
<reference evidence="2 3" key="1">
    <citation type="submission" date="2022-02" db="EMBL/GenBank/DDBJ databases">
        <title>Paenibacillus sp. MBLB1776 Whole Genome Shotgun Sequencing.</title>
        <authorList>
            <person name="Hwang C.Y."/>
            <person name="Cho E.-S."/>
            <person name="Seo M.-J."/>
        </authorList>
    </citation>
    <scope>NUCLEOTIDE SEQUENCE [LARGE SCALE GENOMIC DNA]</scope>
    <source>
        <strain evidence="2 3">MBLB1776</strain>
    </source>
</reference>
<accession>A0AA96LAP3</accession>
<evidence type="ECO:0000313" key="2">
    <source>
        <dbReference type="EMBL" id="WNQ09720.1"/>
    </source>
</evidence>
<name>A0AA96LAP3_9BACL</name>
<keyword evidence="1" id="KW-0472">Membrane</keyword>
<dbReference type="KEGG" id="paun:MJA45_19095"/>
<dbReference type="EMBL" id="CP130318">
    <property type="protein sequence ID" value="WNQ09720.1"/>
    <property type="molecule type" value="Genomic_DNA"/>
</dbReference>